<dbReference type="EC" id="1.2.4.2" evidence="5"/>
<dbReference type="Gene3D" id="1.10.287.1150">
    <property type="entry name" value="TPP helical domain"/>
    <property type="match status" value="1"/>
</dbReference>
<dbReference type="GO" id="GO:0045252">
    <property type="term" value="C:oxoglutarate dehydrogenase complex"/>
    <property type="evidence" value="ECO:0007669"/>
    <property type="project" value="TreeGrafter"/>
</dbReference>
<protein>
    <recommendedName>
        <fullName evidence="6">2-oxoglutarate dehydrogenase E1 component</fullName>
        <ecNumber evidence="5">1.2.4.2</ecNumber>
    </recommendedName>
    <alternativeName>
        <fullName evidence="10">Alpha-ketoglutarate dehydrogenase</fullName>
    </alternativeName>
</protein>
<evidence type="ECO:0000256" key="2">
    <source>
        <dbReference type="ARBA" id="ARBA00003906"/>
    </source>
</evidence>
<dbReference type="InterPro" id="IPR001017">
    <property type="entry name" value="DH_E1"/>
</dbReference>
<evidence type="ECO:0000256" key="10">
    <source>
        <dbReference type="ARBA" id="ARBA00030680"/>
    </source>
</evidence>
<dbReference type="InterPro" id="IPR029061">
    <property type="entry name" value="THDP-binding"/>
</dbReference>
<evidence type="ECO:0000256" key="1">
    <source>
        <dbReference type="ARBA" id="ARBA00001964"/>
    </source>
</evidence>
<dbReference type="InterPro" id="IPR005475">
    <property type="entry name" value="Transketolase-like_Pyr-bd"/>
</dbReference>
<dbReference type="SUPFAM" id="SSF52518">
    <property type="entry name" value="Thiamin diphosphate-binding fold (THDP-binding)"/>
    <property type="match status" value="2"/>
</dbReference>
<evidence type="ECO:0000256" key="8">
    <source>
        <dbReference type="ARBA" id="ARBA00023052"/>
    </source>
</evidence>
<comment type="subunit">
    <text evidence="4">Homodimer. Part of the 2-oxoglutarate dehydrogenase (OGDH) complex composed of E1 (2-oxoglutarate dehydrogenase), E2 (dihydrolipoamide succinyltransferase) and E3 (dihydrolipoamide dehydrogenase); the complex contains multiple copies of the three enzymatic components (E1, E2 and E3).</text>
</comment>
<dbReference type="InterPro" id="IPR042179">
    <property type="entry name" value="KGD_C_sf"/>
</dbReference>
<dbReference type="GO" id="GO:0004591">
    <property type="term" value="F:oxoglutarate dehydrogenase (succinyl-transferring) activity"/>
    <property type="evidence" value="ECO:0007669"/>
    <property type="project" value="UniProtKB-EC"/>
</dbReference>
<dbReference type="InterPro" id="IPR031717">
    <property type="entry name" value="ODO-1/KGD_C"/>
</dbReference>
<dbReference type="Pfam" id="PF00676">
    <property type="entry name" value="E1_dh"/>
    <property type="match status" value="1"/>
</dbReference>
<evidence type="ECO:0000256" key="9">
    <source>
        <dbReference type="ARBA" id="ARBA00023152"/>
    </source>
</evidence>
<dbReference type="NCBIfam" id="NF008907">
    <property type="entry name" value="PRK12270.1"/>
    <property type="match status" value="1"/>
</dbReference>
<comment type="similarity">
    <text evidence="3">Belongs to the alpha-ketoglutarate dehydrogenase family.</text>
</comment>
<evidence type="ECO:0000313" key="12">
    <source>
        <dbReference type="EMBL" id="MBL0849252.1"/>
    </source>
</evidence>
<evidence type="ECO:0000313" key="13">
    <source>
        <dbReference type="Proteomes" id="UP000736856"/>
    </source>
</evidence>
<dbReference type="Pfam" id="PF02779">
    <property type="entry name" value="Transket_pyr"/>
    <property type="match status" value="1"/>
</dbReference>
<keyword evidence="9" id="KW-0324">Glycolysis</keyword>
<proteinExistence type="inferred from homology"/>
<dbReference type="NCBIfam" id="TIGR00239">
    <property type="entry name" value="2oxo_dh_E1"/>
    <property type="match status" value="1"/>
</dbReference>
<dbReference type="PANTHER" id="PTHR23152">
    <property type="entry name" value="2-OXOGLUTARATE DEHYDROGENASE"/>
    <property type="match status" value="1"/>
</dbReference>
<dbReference type="Proteomes" id="UP000736856">
    <property type="component" value="Unassembled WGS sequence"/>
</dbReference>
<dbReference type="GO" id="GO:0005829">
    <property type="term" value="C:cytosol"/>
    <property type="evidence" value="ECO:0007669"/>
    <property type="project" value="TreeGrafter"/>
</dbReference>
<dbReference type="PIRSF" id="PIRSF000157">
    <property type="entry name" value="Oxoglu_dh_E1"/>
    <property type="match status" value="1"/>
</dbReference>
<organism evidence="12 13">
    <name type="scientific">Candidatus Liberibacter ctenarytainae</name>
    <dbReference type="NCBI Taxonomy" id="2020335"/>
    <lineage>
        <taxon>Bacteria</taxon>
        <taxon>Pseudomonadati</taxon>
        <taxon>Pseudomonadota</taxon>
        <taxon>Alphaproteobacteria</taxon>
        <taxon>Hyphomicrobiales</taxon>
        <taxon>Rhizobiaceae</taxon>
        <taxon>Liberibacter</taxon>
    </lineage>
</organism>
<dbReference type="Pfam" id="PF16078">
    <property type="entry name" value="2-oxogl_dehyd_N"/>
    <property type="match status" value="1"/>
</dbReference>
<dbReference type="PANTHER" id="PTHR23152:SF4">
    <property type="entry name" value="2-OXOADIPATE DEHYDROGENASE COMPLEX COMPONENT E1"/>
    <property type="match status" value="1"/>
</dbReference>
<dbReference type="GO" id="GO:0006096">
    <property type="term" value="P:glycolytic process"/>
    <property type="evidence" value="ECO:0007669"/>
    <property type="project" value="UniProtKB-KW"/>
</dbReference>
<feature type="domain" description="Transketolase-like pyrimidine-binding" evidence="11">
    <location>
        <begin position="617"/>
        <end position="810"/>
    </location>
</feature>
<gene>
    <name evidence="12" type="ORF">EU981_04170</name>
</gene>
<dbReference type="EMBL" id="SEOL01000008">
    <property type="protein sequence ID" value="MBL0849252.1"/>
    <property type="molecule type" value="Genomic_DNA"/>
</dbReference>
<evidence type="ECO:0000256" key="3">
    <source>
        <dbReference type="ARBA" id="ARBA00006936"/>
    </source>
</evidence>
<dbReference type="Gene3D" id="3.40.50.970">
    <property type="match status" value="1"/>
</dbReference>
<comment type="cofactor">
    <cofactor evidence="1">
        <name>thiamine diphosphate</name>
        <dbReference type="ChEBI" id="CHEBI:58937"/>
    </cofactor>
</comment>
<comment type="function">
    <text evidence="2">E1 component of the 2-oxoglutarate dehydrogenase (OGDH) complex which catalyzes the decarboxylation of 2-oxoglutarate, the first step in the conversion of 2-oxoglutarate to succinyl-CoA and CO(2).</text>
</comment>
<accession>A0A937DM82</accession>
<dbReference type="FunFam" id="3.40.50.12470:FF:000003">
    <property type="entry name" value="2-oxoglutarate dehydrogenase E1 component"/>
    <property type="match status" value="1"/>
</dbReference>
<dbReference type="Gene3D" id="3.40.50.12470">
    <property type="match status" value="1"/>
</dbReference>
<evidence type="ECO:0000256" key="4">
    <source>
        <dbReference type="ARBA" id="ARBA00011301"/>
    </source>
</evidence>
<comment type="caution">
    <text evidence="12">The sequence shown here is derived from an EMBL/GenBank/DDBJ whole genome shotgun (WGS) entry which is preliminary data.</text>
</comment>
<dbReference type="NCBIfam" id="NF006914">
    <property type="entry name" value="PRK09404.1"/>
    <property type="match status" value="1"/>
</dbReference>
<dbReference type="GO" id="GO:0030976">
    <property type="term" value="F:thiamine pyrophosphate binding"/>
    <property type="evidence" value="ECO:0007669"/>
    <property type="project" value="InterPro"/>
</dbReference>
<dbReference type="AlphaFoldDB" id="A0A937DM82"/>
<dbReference type="Gene3D" id="3.40.50.11610">
    <property type="entry name" value="Multifunctional 2-oxoglutarate metabolism enzyme, C-terminal domain"/>
    <property type="match status" value="1"/>
</dbReference>
<name>A0A937DM82_9HYPH</name>
<sequence length="972" mass="109896">MQQKLNKKLSFPSFLDGINFSYIEDLYRNYQKKPSSVCEDWHPLFLFFDENSENWDQLEEVMASFSLQEKTVNSILSETNESDSGHVLSQNSMQSLKDFFQVIKMIDAYRCYGHFAANFDPLGLNPHSLELPELSPSYYGFSKSDYNRKISMQGVLGFKEATVREIIDIISHLYCSHIGVEFMHIINLKEREWVRNTIEKHDESSDFSSEDKKNILESLVRAEGFEKFIDIKHKGAKRFGIDGSEVIIPAIEEIVRQAVNTGIKEVFFGMAHRGRLNVLSQVMKKPARAIFNEFNGGVSADLGFSGDVKYHLGACLNHQISGKNIKLSLSSNPSHLEFVDPVVMGNVRARQDIIGADLSEEDSLSLSNRSHSLAVLIHGDAAVAGQGVVSESLELSALSGYTVAGSIHIILNNQIGFTTNSSSARSSHYPSDVAKKIGIPIFHVNGDDPESVIRVVKIAIRFRMKFHKSVVVDICCYRRFGHNEGDEPSFTQPKMYQKIRSHPSVLQIYARSLIQEDVISEQELQSLTDQWREYLESEFQEAKSYLPKQVDVSRNRLLNTSQIEHNKSQSHNTSISHDLLKDIGLKISCLPKSFKAHKIIERLMSHRRKMIETGEGIDWAMAEALAFASLCHEGYKVRLSGQDCERGTFSQRHAVVYDQETESRYCPLSHLSANQGQCEIINSLLSEQAVLGFEYGYSLENHHSLTLWEAQFGDFANGAQVILDQFISSGEQKWVRSSHLVCLLPHGYEGQGPEHSSARLERFLQMCAEDNMRIANCTSPANYFHILRGQIYSDYAKPLIIMTPKSLLRHKRVVSSLVEMSNGSTFHPVLLDEGDRTQGNASQLVKDSLICRVILCTGKVYYDLLESRDKRNISDIYLLRIEQLYPFPDDEIVKVLSRFIKADMIWCQEEPKNMGAWAFVEPHLEKVLYAIGASCSRFRYVGRPESASTATGTMSQHLLQLSSLIDGALNKD</sequence>
<reference evidence="12" key="1">
    <citation type="submission" date="2019-02" db="EMBL/GenBank/DDBJ databases">
        <title>A novel Candidatus Liberibacter species associated with the New Zealand native fuchsia psyllid, Ctenarytaina fuchsiae.</title>
        <authorList>
            <person name="Thompson S.M."/>
            <person name="Jorgensen N."/>
            <person name="David C."/>
            <person name="Bulman S.R."/>
            <person name="Smith G.R."/>
        </authorList>
    </citation>
    <scope>NUCLEOTIDE SEQUENCE</scope>
    <source>
        <strain evidence="12">Oxford</strain>
    </source>
</reference>
<keyword evidence="8" id="KW-0786">Thiamine pyrophosphate</keyword>
<evidence type="ECO:0000256" key="6">
    <source>
        <dbReference type="ARBA" id="ARBA00013321"/>
    </source>
</evidence>
<dbReference type="CDD" id="cd02016">
    <property type="entry name" value="TPP_E1_OGDC_like"/>
    <property type="match status" value="1"/>
</dbReference>
<dbReference type="InterPro" id="IPR032106">
    <property type="entry name" value="2-oxogl_dehyd_N"/>
</dbReference>
<evidence type="ECO:0000256" key="7">
    <source>
        <dbReference type="ARBA" id="ARBA00023002"/>
    </source>
</evidence>
<dbReference type="SMART" id="SM00861">
    <property type="entry name" value="Transket_pyr"/>
    <property type="match status" value="1"/>
</dbReference>
<dbReference type="GO" id="GO:0006099">
    <property type="term" value="P:tricarboxylic acid cycle"/>
    <property type="evidence" value="ECO:0007669"/>
    <property type="project" value="TreeGrafter"/>
</dbReference>
<dbReference type="Pfam" id="PF16870">
    <property type="entry name" value="OxoGdeHyase_C"/>
    <property type="match status" value="1"/>
</dbReference>
<evidence type="ECO:0000259" key="11">
    <source>
        <dbReference type="SMART" id="SM00861"/>
    </source>
</evidence>
<evidence type="ECO:0000256" key="5">
    <source>
        <dbReference type="ARBA" id="ARBA00012280"/>
    </source>
</evidence>
<dbReference type="InterPro" id="IPR011603">
    <property type="entry name" value="2oxoglutarate_DH_E1"/>
</dbReference>
<keyword evidence="7 12" id="KW-0560">Oxidoreductase</keyword>